<reference evidence="1" key="1">
    <citation type="journal article" date="2021" name="bioRxiv">
        <title>Whole Genome Assembly and Annotation of Northern Wild Rice, Zizania palustris L., Supports a Whole Genome Duplication in the Zizania Genus.</title>
        <authorList>
            <person name="Haas M."/>
            <person name="Kono T."/>
            <person name="Macchietto M."/>
            <person name="Millas R."/>
            <person name="McGilp L."/>
            <person name="Shao M."/>
            <person name="Duquette J."/>
            <person name="Hirsch C.N."/>
            <person name="Kimball J."/>
        </authorList>
    </citation>
    <scope>NUCLEOTIDE SEQUENCE</scope>
    <source>
        <tissue evidence="1">Fresh leaf tissue</tissue>
    </source>
</reference>
<dbReference type="Proteomes" id="UP000729402">
    <property type="component" value="Unassembled WGS sequence"/>
</dbReference>
<name>A0A8J5WKF6_ZIZPA</name>
<proteinExistence type="predicted"/>
<evidence type="ECO:0000313" key="2">
    <source>
        <dbReference type="Proteomes" id="UP000729402"/>
    </source>
</evidence>
<comment type="caution">
    <text evidence="1">The sequence shown here is derived from an EMBL/GenBank/DDBJ whole genome shotgun (WGS) entry which is preliminary data.</text>
</comment>
<protein>
    <submittedName>
        <fullName evidence="1">Uncharacterized protein</fullName>
    </submittedName>
</protein>
<sequence>MMEAMLQTVREGSSSSVRSLTMDDVVKCLHGAAADGGDTGAVPEHRALVDRWHGVVLLTGFPRMRWTRPSLITAGLGSLHDFHLSNNRWEERIGAGNGELRQTVGGRNFR</sequence>
<dbReference type="EMBL" id="JAAALK010000081">
    <property type="protein sequence ID" value="KAG8091246.1"/>
    <property type="molecule type" value="Genomic_DNA"/>
</dbReference>
<reference evidence="1" key="2">
    <citation type="submission" date="2021-02" db="EMBL/GenBank/DDBJ databases">
        <authorList>
            <person name="Kimball J.A."/>
            <person name="Haas M.W."/>
            <person name="Macchietto M."/>
            <person name="Kono T."/>
            <person name="Duquette J."/>
            <person name="Shao M."/>
        </authorList>
    </citation>
    <scope>NUCLEOTIDE SEQUENCE</scope>
    <source>
        <tissue evidence="1">Fresh leaf tissue</tissue>
    </source>
</reference>
<gene>
    <name evidence="1" type="ORF">GUJ93_ZPchr0011g28127</name>
</gene>
<keyword evidence="2" id="KW-1185">Reference proteome</keyword>
<dbReference type="AlphaFoldDB" id="A0A8J5WKF6"/>
<accession>A0A8J5WKF6</accession>
<evidence type="ECO:0000313" key="1">
    <source>
        <dbReference type="EMBL" id="KAG8091246.1"/>
    </source>
</evidence>
<organism evidence="1 2">
    <name type="scientific">Zizania palustris</name>
    <name type="common">Northern wild rice</name>
    <dbReference type="NCBI Taxonomy" id="103762"/>
    <lineage>
        <taxon>Eukaryota</taxon>
        <taxon>Viridiplantae</taxon>
        <taxon>Streptophyta</taxon>
        <taxon>Embryophyta</taxon>
        <taxon>Tracheophyta</taxon>
        <taxon>Spermatophyta</taxon>
        <taxon>Magnoliopsida</taxon>
        <taxon>Liliopsida</taxon>
        <taxon>Poales</taxon>
        <taxon>Poaceae</taxon>
        <taxon>BOP clade</taxon>
        <taxon>Oryzoideae</taxon>
        <taxon>Oryzeae</taxon>
        <taxon>Zizaniinae</taxon>
        <taxon>Zizania</taxon>
    </lineage>
</organism>
<dbReference type="OrthoDB" id="2160613at2759"/>